<name>A0AAV9N2W6_9EURO</name>
<feature type="domain" description="O-methyltransferase C-terminal" evidence="4">
    <location>
        <begin position="235"/>
        <end position="425"/>
    </location>
</feature>
<accession>A0AAV9N2W6</accession>
<reference evidence="6 7" key="1">
    <citation type="submission" date="2023-08" db="EMBL/GenBank/DDBJ databases">
        <title>Black Yeasts Isolated from many extreme environments.</title>
        <authorList>
            <person name="Coleine C."/>
            <person name="Stajich J.E."/>
            <person name="Selbmann L."/>
        </authorList>
    </citation>
    <scope>NUCLEOTIDE SEQUENCE [LARGE SCALE GENOMIC DNA]</scope>
    <source>
        <strain evidence="6 7">CCFEE 5792</strain>
    </source>
</reference>
<dbReference type="GO" id="GO:0008171">
    <property type="term" value="F:O-methyltransferase activity"/>
    <property type="evidence" value="ECO:0007669"/>
    <property type="project" value="InterPro"/>
</dbReference>
<evidence type="ECO:0000256" key="2">
    <source>
        <dbReference type="ARBA" id="ARBA00022679"/>
    </source>
</evidence>
<dbReference type="InterPro" id="IPR029063">
    <property type="entry name" value="SAM-dependent_MTases_sf"/>
</dbReference>
<organism evidence="6 7">
    <name type="scientific">Exophiala bonariae</name>
    <dbReference type="NCBI Taxonomy" id="1690606"/>
    <lineage>
        <taxon>Eukaryota</taxon>
        <taxon>Fungi</taxon>
        <taxon>Dikarya</taxon>
        <taxon>Ascomycota</taxon>
        <taxon>Pezizomycotina</taxon>
        <taxon>Eurotiomycetes</taxon>
        <taxon>Chaetothyriomycetidae</taxon>
        <taxon>Chaetothyriales</taxon>
        <taxon>Herpotrichiellaceae</taxon>
        <taxon>Exophiala</taxon>
    </lineage>
</organism>
<dbReference type="SUPFAM" id="SSF46785">
    <property type="entry name" value="Winged helix' DNA-binding domain"/>
    <property type="match status" value="1"/>
</dbReference>
<keyword evidence="1" id="KW-0489">Methyltransferase</keyword>
<feature type="domain" description="O-methyltransferase dimerisation" evidence="5">
    <location>
        <begin position="86"/>
        <end position="145"/>
    </location>
</feature>
<dbReference type="GO" id="GO:0046983">
    <property type="term" value="F:protein dimerization activity"/>
    <property type="evidence" value="ECO:0007669"/>
    <property type="project" value="InterPro"/>
</dbReference>
<keyword evidence="3" id="KW-0949">S-adenosyl-L-methionine</keyword>
<dbReference type="InterPro" id="IPR036388">
    <property type="entry name" value="WH-like_DNA-bd_sf"/>
</dbReference>
<evidence type="ECO:0000256" key="3">
    <source>
        <dbReference type="ARBA" id="ARBA00022691"/>
    </source>
</evidence>
<gene>
    <name evidence="6" type="ORF">LTR84_006929</name>
</gene>
<evidence type="ECO:0000313" key="6">
    <source>
        <dbReference type="EMBL" id="KAK5046987.1"/>
    </source>
</evidence>
<dbReference type="AlphaFoldDB" id="A0AAV9N2W6"/>
<dbReference type="Gene3D" id="1.10.10.10">
    <property type="entry name" value="Winged helix-like DNA-binding domain superfamily/Winged helix DNA-binding domain"/>
    <property type="match status" value="1"/>
</dbReference>
<dbReference type="CDD" id="cd02440">
    <property type="entry name" value="AdoMet_MTases"/>
    <property type="match status" value="1"/>
</dbReference>
<comment type="caution">
    <text evidence="6">The sequence shown here is derived from an EMBL/GenBank/DDBJ whole genome shotgun (WGS) entry which is preliminary data.</text>
</comment>
<evidence type="ECO:0000313" key="7">
    <source>
        <dbReference type="Proteomes" id="UP001358417"/>
    </source>
</evidence>
<evidence type="ECO:0008006" key="8">
    <source>
        <dbReference type="Google" id="ProtNLM"/>
    </source>
</evidence>
<keyword evidence="7" id="KW-1185">Reference proteome</keyword>
<dbReference type="InterPro" id="IPR016461">
    <property type="entry name" value="COMT-like"/>
</dbReference>
<dbReference type="InterPro" id="IPR001077">
    <property type="entry name" value="COMT_C"/>
</dbReference>
<dbReference type="Proteomes" id="UP001358417">
    <property type="component" value="Unassembled WGS sequence"/>
</dbReference>
<evidence type="ECO:0000256" key="1">
    <source>
        <dbReference type="ARBA" id="ARBA00022603"/>
    </source>
</evidence>
<sequence>MSMLTTLGDTLAQYLRQLDTKLSQSNGAPPYLWDATPYSGLDDTGSLPSPEAFRLIEKIRLDLKAVEALITPTHFKLVELGLAPYKVAALSTAVALNVADALTELGGEASLHDLATRLDTNEHKLGKIMRVLTGEFIFQEVSKDVFKHSRHSIGLAGSLGARSFLAFITNLGAKSAIGIPNDLSRPDTKHSFTEQTAPFVREVSKDGKTFLEYFSDPNNSEMVTLANDGIVGWLNQLTRRALLTDYPWAELGKSTVVDVGCGPGDSGIDVMKLYPDLNWVFQDFGPVVESVKKALPSELKAREQDGRITYVEQDYFKPNASKGDVWYLRGVLHEYSDEDVLKILSNLATTMGQTPASKMVINEVFVASPVIASASSTSPPSENIPESQSALADMANTMTWSTFSLFGGKERSYEEYEKLLNQAGLRISRFFRFRTFTVMLECELASI</sequence>
<dbReference type="InterPro" id="IPR036390">
    <property type="entry name" value="WH_DNA-bd_sf"/>
</dbReference>
<dbReference type="PANTHER" id="PTHR43712">
    <property type="entry name" value="PUTATIVE (AFU_ORTHOLOGUE AFUA_4G14580)-RELATED"/>
    <property type="match status" value="1"/>
</dbReference>
<protein>
    <recommendedName>
        <fullName evidence="8">O-methyltransferase domain-containing protein</fullName>
    </recommendedName>
</protein>
<dbReference type="Pfam" id="PF08100">
    <property type="entry name" value="Dimerisation"/>
    <property type="match status" value="1"/>
</dbReference>
<evidence type="ECO:0000259" key="4">
    <source>
        <dbReference type="Pfam" id="PF00891"/>
    </source>
</evidence>
<dbReference type="PROSITE" id="PS51683">
    <property type="entry name" value="SAM_OMT_II"/>
    <property type="match status" value="1"/>
</dbReference>
<evidence type="ECO:0000259" key="5">
    <source>
        <dbReference type="Pfam" id="PF08100"/>
    </source>
</evidence>
<dbReference type="PANTHER" id="PTHR43712:SF2">
    <property type="entry name" value="O-METHYLTRANSFERASE CICE"/>
    <property type="match status" value="1"/>
</dbReference>
<dbReference type="GeneID" id="89975097"/>
<dbReference type="SUPFAM" id="SSF53335">
    <property type="entry name" value="S-adenosyl-L-methionine-dependent methyltransferases"/>
    <property type="match status" value="1"/>
</dbReference>
<proteinExistence type="predicted"/>
<dbReference type="Pfam" id="PF00891">
    <property type="entry name" value="Methyltransf_2"/>
    <property type="match status" value="1"/>
</dbReference>
<dbReference type="Gene3D" id="3.40.50.150">
    <property type="entry name" value="Vaccinia Virus protein VP39"/>
    <property type="match status" value="1"/>
</dbReference>
<dbReference type="GO" id="GO:0032259">
    <property type="term" value="P:methylation"/>
    <property type="evidence" value="ECO:0007669"/>
    <property type="project" value="UniProtKB-KW"/>
</dbReference>
<dbReference type="RefSeq" id="XP_064702554.1">
    <property type="nucleotide sequence ID" value="XM_064850485.1"/>
</dbReference>
<dbReference type="EMBL" id="JAVRRD010000027">
    <property type="protein sequence ID" value="KAK5046987.1"/>
    <property type="molecule type" value="Genomic_DNA"/>
</dbReference>
<keyword evidence="2" id="KW-0808">Transferase</keyword>
<dbReference type="InterPro" id="IPR012967">
    <property type="entry name" value="COMT_dimerisation"/>
</dbReference>